<organism evidence="2 3">
    <name type="scientific">Corynebacterium variabile</name>
    <dbReference type="NCBI Taxonomy" id="1727"/>
    <lineage>
        <taxon>Bacteria</taxon>
        <taxon>Bacillati</taxon>
        <taxon>Actinomycetota</taxon>
        <taxon>Actinomycetes</taxon>
        <taxon>Mycobacteriales</taxon>
        <taxon>Corynebacteriaceae</taxon>
        <taxon>Corynebacterium</taxon>
    </lineage>
</organism>
<dbReference type="Gene3D" id="1.25.40.10">
    <property type="entry name" value="Tetratricopeptide repeat domain"/>
    <property type="match status" value="1"/>
</dbReference>
<dbReference type="InterPro" id="IPR011990">
    <property type="entry name" value="TPR-like_helical_dom_sf"/>
</dbReference>
<feature type="region of interest" description="Disordered" evidence="1">
    <location>
        <begin position="205"/>
        <end position="224"/>
    </location>
</feature>
<evidence type="ECO:0000313" key="3">
    <source>
        <dbReference type="Proteomes" id="UP000260925"/>
    </source>
</evidence>
<gene>
    <name evidence="2" type="ORF">DCL06_12490</name>
</gene>
<dbReference type="Gene3D" id="3.40.30.10">
    <property type="entry name" value="Glutaredoxin"/>
    <property type="match status" value="1"/>
</dbReference>
<sequence>MSSPGPTATVVPKTDGTGMRGAGPDGEHRSRAATVVRVRVDGMTSPRPAGPADSSPNRFAARAVDLGAVKEAADARDRAKEEAVSGAPVALAAPVTAESFEQDLVVRSTQVPVIVQLGSSRAPGSDEMSQAFASSALEQTEPASWVFRYVDVDTVPEIAQAFGVQSVPTVLALAAGRPLTSFEGVQPPEQTDRFISAVLQATAGKLPGLPSTGEPAGDEESPADPRFTEAAEALDREDYVGAVALYDAVIDDVGAPAEDVSEAKAARATAVLLGRSADGSADDIDRMLLEGRRREAFDVLIDRMRTSAGDEKDAARTRLLGLFSLYDPADPEVIDARTRMASALF</sequence>
<protein>
    <submittedName>
        <fullName evidence="2">Co-chaperone YbbN</fullName>
    </submittedName>
</protein>
<dbReference type="Pfam" id="PF14561">
    <property type="entry name" value="TPR_20"/>
    <property type="match status" value="1"/>
</dbReference>
<dbReference type="Proteomes" id="UP000260925">
    <property type="component" value="Unassembled WGS sequence"/>
</dbReference>
<proteinExistence type="predicted"/>
<evidence type="ECO:0000256" key="1">
    <source>
        <dbReference type="SAM" id="MobiDB-lite"/>
    </source>
</evidence>
<dbReference type="CDD" id="cd02956">
    <property type="entry name" value="ybbN"/>
    <property type="match status" value="1"/>
</dbReference>
<dbReference type="AlphaFoldDB" id="A0A3B9QXS8"/>
<dbReference type="EMBL" id="DMDD01000300">
    <property type="protein sequence ID" value="HAF73464.1"/>
    <property type="molecule type" value="Genomic_DNA"/>
</dbReference>
<feature type="region of interest" description="Disordered" evidence="1">
    <location>
        <begin position="1"/>
        <end position="33"/>
    </location>
</feature>
<name>A0A3B9QXS8_9CORY</name>
<comment type="caution">
    <text evidence="2">The sequence shown here is derived from an EMBL/GenBank/DDBJ whole genome shotgun (WGS) entry which is preliminary data.</text>
</comment>
<dbReference type="InterPro" id="IPR036249">
    <property type="entry name" value="Thioredoxin-like_sf"/>
</dbReference>
<evidence type="ECO:0000313" key="2">
    <source>
        <dbReference type="EMBL" id="HAF73464.1"/>
    </source>
</evidence>
<reference evidence="2 3" key="1">
    <citation type="journal article" date="2018" name="Nat. Biotechnol.">
        <title>A standardized bacterial taxonomy based on genome phylogeny substantially revises the tree of life.</title>
        <authorList>
            <person name="Parks D.H."/>
            <person name="Chuvochina M."/>
            <person name="Waite D.W."/>
            <person name="Rinke C."/>
            <person name="Skarshewski A."/>
            <person name="Chaumeil P.A."/>
            <person name="Hugenholtz P."/>
        </authorList>
    </citation>
    <scope>NUCLEOTIDE SEQUENCE [LARGE SCALE GENOMIC DNA]</scope>
    <source>
        <strain evidence="2">UBA9851</strain>
    </source>
</reference>
<dbReference type="SUPFAM" id="SSF52833">
    <property type="entry name" value="Thioredoxin-like"/>
    <property type="match status" value="1"/>
</dbReference>
<accession>A0A3B9QXS8</accession>